<dbReference type="SMART" id="SM00174">
    <property type="entry name" value="RHO"/>
    <property type="match status" value="1"/>
</dbReference>
<dbReference type="CTD" id="6755948"/>
<dbReference type="InterPro" id="IPR005225">
    <property type="entry name" value="Small_GTP-bd"/>
</dbReference>
<dbReference type="PRINTS" id="PR00449">
    <property type="entry name" value="RASTRNSFRMNG"/>
</dbReference>
<dbReference type="GO" id="GO:0005525">
    <property type="term" value="F:GTP binding"/>
    <property type="evidence" value="ECO:0007669"/>
    <property type="project" value="InterPro"/>
</dbReference>
<name>B3S2Y3_TRIAD</name>
<evidence type="ECO:0000313" key="4">
    <source>
        <dbReference type="Proteomes" id="UP000009022"/>
    </source>
</evidence>
<dbReference type="EMBL" id="DS985248">
    <property type="protein sequence ID" value="EDV22700.1"/>
    <property type="molecule type" value="Genomic_DNA"/>
</dbReference>
<dbReference type="FunFam" id="3.40.50.300:FF:001508">
    <property type="entry name" value="Small GTP-binding protein Rab28, putative"/>
    <property type="match status" value="1"/>
</dbReference>
<dbReference type="NCBIfam" id="TIGR00231">
    <property type="entry name" value="small_GTP"/>
    <property type="match status" value="1"/>
</dbReference>
<keyword evidence="2" id="KW-0547">Nucleotide-binding</keyword>
<dbReference type="SUPFAM" id="SSF52540">
    <property type="entry name" value="P-loop containing nucleoside triphosphate hydrolases"/>
    <property type="match status" value="1"/>
</dbReference>
<dbReference type="PROSITE" id="PS51421">
    <property type="entry name" value="RAS"/>
    <property type="match status" value="1"/>
</dbReference>
<dbReference type="InParanoid" id="B3S2Y3"/>
<dbReference type="SMART" id="SM00173">
    <property type="entry name" value="RAS"/>
    <property type="match status" value="1"/>
</dbReference>
<dbReference type="InterPro" id="IPR027417">
    <property type="entry name" value="P-loop_NTPase"/>
</dbReference>
<dbReference type="FunCoup" id="B3S2Y3">
    <property type="interactions" value="966"/>
</dbReference>
<dbReference type="GO" id="GO:0003924">
    <property type="term" value="F:GTPase activity"/>
    <property type="evidence" value="ECO:0000318"/>
    <property type="project" value="GO_Central"/>
</dbReference>
<dbReference type="Gene3D" id="3.40.50.300">
    <property type="entry name" value="P-loop containing nucleotide triphosphate hydrolases"/>
    <property type="match status" value="1"/>
</dbReference>
<dbReference type="GeneID" id="6755948"/>
<dbReference type="GO" id="GO:0006886">
    <property type="term" value="P:intracellular protein transport"/>
    <property type="evidence" value="ECO:0000318"/>
    <property type="project" value="GO_Central"/>
</dbReference>
<dbReference type="SMART" id="SM00176">
    <property type="entry name" value="RAN"/>
    <property type="match status" value="1"/>
</dbReference>
<dbReference type="eggNOG" id="KOG0078">
    <property type="taxonomic scope" value="Eukaryota"/>
</dbReference>
<evidence type="ECO:0000256" key="1">
    <source>
        <dbReference type="ARBA" id="ARBA00006270"/>
    </source>
</evidence>
<dbReference type="RefSeq" id="XP_002114566.1">
    <property type="nucleotide sequence ID" value="XM_002114530.1"/>
</dbReference>
<dbReference type="PROSITE" id="PS51419">
    <property type="entry name" value="RAB"/>
    <property type="match status" value="1"/>
</dbReference>
<dbReference type="GO" id="GO:0012505">
    <property type="term" value="C:endomembrane system"/>
    <property type="evidence" value="ECO:0000318"/>
    <property type="project" value="GO_Central"/>
</dbReference>
<comment type="similarity">
    <text evidence="1">Belongs to the small GTPase superfamily. Rab family.</text>
</comment>
<organism evidence="3 4">
    <name type="scientific">Trichoplax adhaerens</name>
    <name type="common">Trichoplax reptans</name>
    <dbReference type="NCBI Taxonomy" id="10228"/>
    <lineage>
        <taxon>Eukaryota</taxon>
        <taxon>Metazoa</taxon>
        <taxon>Placozoa</taxon>
        <taxon>Uniplacotomia</taxon>
        <taxon>Trichoplacea</taxon>
        <taxon>Trichoplacidae</taxon>
        <taxon>Trichoplax</taxon>
    </lineage>
</organism>
<dbReference type="STRING" id="10228.B3S2Y3"/>
<dbReference type="SMART" id="SM00175">
    <property type="entry name" value="RAB"/>
    <property type="match status" value="1"/>
</dbReference>
<sequence>MSDEEGEVIRDKQIKVVLLGDGTAGKTSIASRYAQGGYNREYRQTVGLDFFLRRIVLPGDVHVAMQVWDIGGQTLGGKMVNKYIYGAKAVLLIYDITNPNSFENLEDWYSLVRNMFKSEKIPHIAIVANKMDLEHMRAVKQEKHTKFAQEHGFSSHFISAKTADQVETCFQRVAAEVLGIKLSKPEIEETSRVVKAEIVKYDGESLANAMPPVKQRSMACTIQ</sequence>
<dbReference type="PhylomeDB" id="B3S2Y3"/>
<keyword evidence="4" id="KW-1185">Reference proteome</keyword>
<dbReference type="HOGENOM" id="CLU_041217_10_4_1"/>
<evidence type="ECO:0000313" key="3">
    <source>
        <dbReference type="EMBL" id="EDV22700.1"/>
    </source>
</evidence>
<dbReference type="InterPro" id="IPR001806">
    <property type="entry name" value="Small_GTPase"/>
</dbReference>
<evidence type="ECO:0000256" key="2">
    <source>
        <dbReference type="ARBA" id="ARBA00022741"/>
    </source>
</evidence>
<gene>
    <name evidence="3" type="ORF">TRIADDRAFT_58528</name>
</gene>
<dbReference type="PANTHER" id="PTHR47978">
    <property type="match status" value="1"/>
</dbReference>
<dbReference type="KEGG" id="tad:TRIADDRAFT_58528"/>
<dbReference type="OrthoDB" id="6585768at2759"/>
<protein>
    <recommendedName>
        <fullName evidence="5">Ras-related protein Rab-28</fullName>
    </recommendedName>
</protein>
<dbReference type="Pfam" id="PF00071">
    <property type="entry name" value="Ras"/>
    <property type="match status" value="1"/>
</dbReference>
<dbReference type="AlphaFoldDB" id="B3S2Y3"/>
<accession>B3S2Y3</accession>
<proteinExistence type="inferred from homology"/>
<dbReference type="OMA" id="YKNVNLH"/>
<reference evidence="3 4" key="1">
    <citation type="journal article" date="2008" name="Nature">
        <title>The Trichoplax genome and the nature of placozoans.</title>
        <authorList>
            <person name="Srivastava M."/>
            <person name="Begovic E."/>
            <person name="Chapman J."/>
            <person name="Putnam N.H."/>
            <person name="Hellsten U."/>
            <person name="Kawashima T."/>
            <person name="Kuo A."/>
            <person name="Mitros T."/>
            <person name="Salamov A."/>
            <person name="Carpenter M.L."/>
            <person name="Signorovitch A.Y."/>
            <person name="Moreno M.A."/>
            <person name="Kamm K."/>
            <person name="Grimwood J."/>
            <person name="Schmutz J."/>
            <person name="Shapiro H."/>
            <person name="Grigoriev I.V."/>
            <person name="Buss L.W."/>
            <person name="Schierwater B."/>
            <person name="Dellaporta S.L."/>
            <person name="Rokhsar D.S."/>
        </authorList>
    </citation>
    <scope>NUCLEOTIDE SEQUENCE [LARGE SCALE GENOMIC DNA]</scope>
    <source>
        <strain evidence="3 4">Grell-BS-1999</strain>
    </source>
</reference>
<evidence type="ECO:0008006" key="5">
    <source>
        <dbReference type="Google" id="ProtNLM"/>
    </source>
</evidence>
<dbReference type="Proteomes" id="UP000009022">
    <property type="component" value="Unassembled WGS sequence"/>
</dbReference>